<dbReference type="Pfam" id="PF00004">
    <property type="entry name" value="AAA"/>
    <property type="match status" value="1"/>
</dbReference>
<dbReference type="OrthoDB" id="1931278at2759"/>
<dbReference type="Gene3D" id="3.40.50.300">
    <property type="entry name" value="P-loop containing nucleotide triphosphate hydrolases"/>
    <property type="match status" value="1"/>
</dbReference>
<dbReference type="PANTHER" id="PTHR23077:SF12">
    <property type="entry name" value="PEROXISOMAL ATPASE PEX1"/>
    <property type="match status" value="1"/>
</dbReference>
<dbReference type="InterPro" id="IPR050168">
    <property type="entry name" value="AAA_ATPase_domain"/>
</dbReference>
<dbReference type="GO" id="GO:0016558">
    <property type="term" value="P:protein import into peroxisome matrix"/>
    <property type="evidence" value="ECO:0007669"/>
    <property type="project" value="TreeGrafter"/>
</dbReference>
<name>A0A835CBY4_9FABA</name>
<dbReference type="Pfam" id="PF17862">
    <property type="entry name" value="AAA_lid_3"/>
    <property type="match status" value="1"/>
</dbReference>
<dbReference type="GO" id="GO:0005829">
    <property type="term" value="C:cytosol"/>
    <property type="evidence" value="ECO:0007669"/>
    <property type="project" value="TreeGrafter"/>
</dbReference>
<comment type="caution">
    <text evidence="3">The sequence shown here is derived from an EMBL/GenBank/DDBJ whole genome shotgun (WGS) entry which is preliminary data.</text>
</comment>
<accession>A0A835CBY4</accession>
<sequence length="233" mass="25239">MCDITKSASDGGRSGWDDVGGLVDIRNATKEMIELPSKFPKTFAQAPLRLQSNVLLYGPPGCGKTHIVGAAACSLRFISVKGPELLNKYIGASEQALPMASDVDLAAVAHMTEGFSGLDLQALLSDAQLAAIHEVLDNVDTHWQEKTPLITDALLKFTASVVRPSVSDEEKRRLYNIYSQFLNSKRSVAAQNVPLPVFGKTLCYANAFSDVDDIIVAVKRCKRQEGNSSVTIR</sequence>
<dbReference type="InterPro" id="IPR027417">
    <property type="entry name" value="P-loop_NTPase"/>
</dbReference>
<dbReference type="GO" id="GO:0005778">
    <property type="term" value="C:peroxisomal membrane"/>
    <property type="evidence" value="ECO:0007669"/>
    <property type="project" value="TreeGrafter"/>
</dbReference>
<feature type="domain" description="ATPase AAA-type core" evidence="1">
    <location>
        <begin position="54"/>
        <end position="97"/>
    </location>
</feature>
<feature type="domain" description="AAA ATPase AAA+ lid" evidence="2">
    <location>
        <begin position="102"/>
        <end position="141"/>
    </location>
</feature>
<evidence type="ECO:0000259" key="1">
    <source>
        <dbReference type="Pfam" id="PF00004"/>
    </source>
</evidence>
<dbReference type="PANTHER" id="PTHR23077">
    <property type="entry name" value="AAA-FAMILY ATPASE"/>
    <property type="match status" value="1"/>
</dbReference>
<dbReference type="InterPro" id="IPR003959">
    <property type="entry name" value="ATPase_AAA_core"/>
</dbReference>
<protein>
    <submittedName>
        <fullName evidence="3">Peroxisome biogenesis protein 1</fullName>
    </submittedName>
</protein>
<evidence type="ECO:0000259" key="2">
    <source>
        <dbReference type="Pfam" id="PF17862"/>
    </source>
</evidence>
<evidence type="ECO:0000313" key="4">
    <source>
        <dbReference type="Proteomes" id="UP000634136"/>
    </source>
</evidence>
<dbReference type="GO" id="GO:0016887">
    <property type="term" value="F:ATP hydrolysis activity"/>
    <property type="evidence" value="ECO:0007669"/>
    <property type="project" value="InterPro"/>
</dbReference>
<dbReference type="Proteomes" id="UP000634136">
    <property type="component" value="Unassembled WGS sequence"/>
</dbReference>
<organism evidence="3 4">
    <name type="scientific">Senna tora</name>
    <dbReference type="NCBI Taxonomy" id="362788"/>
    <lineage>
        <taxon>Eukaryota</taxon>
        <taxon>Viridiplantae</taxon>
        <taxon>Streptophyta</taxon>
        <taxon>Embryophyta</taxon>
        <taxon>Tracheophyta</taxon>
        <taxon>Spermatophyta</taxon>
        <taxon>Magnoliopsida</taxon>
        <taxon>eudicotyledons</taxon>
        <taxon>Gunneridae</taxon>
        <taxon>Pentapetalae</taxon>
        <taxon>rosids</taxon>
        <taxon>fabids</taxon>
        <taxon>Fabales</taxon>
        <taxon>Fabaceae</taxon>
        <taxon>Caesalpinioideae</taxon>
        <taxon>Cassia clade</taxon>
        <taxon>Senna</taxon>
    </lineage>
</organism>
<dbReference type="GO" id="GO:0005524">
    <property type="term" value="F:ATP binding"/>
    <property type="evidence" value="ECO:0007669"/>
    <property type="project" value="InterPro"/>
</dbReference>
<dbReference type="SUPFAM" id="SSF52540">
    <property type="entry name" value="P-loop containing nucleoside triphosphate hydrolases"/>
    <property type="match status" value="1"/>
</dbReference>
<evidence type="ECO:0000313" key="3">
    <source>
        <dbReference type="EMBL" id="KAF7837566.1"/>
    </source>
</evidence>
<keyword evidence="4" id="KW-1185">Reference proteome</keyword>
<dbReference type="EMBL" id="JAAIUW010000003">
    <property type="protein sequence ID" value="KAF7837566.1"/>
    <property type="molecule type" value="Genomic_DNA"/>
</dbReference>
<dbReference type="Gene3D" id="6.10.20.150">
    <property type="match status" value="1"/>
</dbReference>
<dbReference type="InterPro" id="IPR041569">
    <property type="entry name" value="AAA_lid_3"/>
</dbReference>
<dbReference type="AlphaFoldDB" id="A0A835CBY4"/>
<proteinExistence type="predicted"/>
<reference evidence="3" key="1">
    <citation type="submission" date="2020-09" db="EMBL/GenBank/DDBJ databases">
        <title>Genome-Enabled Discovery of Anthraquinone Biosynthesis in Senna tora.</title>
        <authorList>
            <person name="Kang S.-H."/>
            <person name="Pandey R.P."/>
            <person name="Lee C.-M."/>
            <person name="Sim J.-S."/>
            <person name="Jeong J.-T."/>
            <person name="Choi B.-S."/>
            <person name="Jung M."/>
            <person name="Ginzburg D."/>
            <person name="Zhao K."/>
            <person name="Won S.Y."/>
            <person name="Oh T.-J."/>
            <person name="Yu Y."/>
            <person name="Kim N.-H."/>
            <person name="Lee O.R."/>
            <person name="Lee T.-H."/>
            <person name="Bashyal P."/>
            <person name="Kim T.-S."/>
            <person name="Lee W.-H."/>
            <person name="Kawkins C."/>
            <person name="Kim C.-K."/>
            <person name="Kim J.S."/>
            <person name="Ahn B.O."/>
            <person name="Rhee S.Y."/>
            <person name="Sohng J.K."/>
        </authorList>
    </citation>
    <scope>NUCLEOTIDE SEQUENCE</scope>
    <source>
        <tissue evidence="3">Leaf</tissue>
    </source>
</reference>
<gene>
    <name evidence="3" type="ORF">G2W53_006048</name>
</gene>